<dbReference type="InterPro" id="IPR013083">
    <property type="entry name" value="Znf_RING/FYVE/PHD"/>
</dbReference>
<dbReference type="InterPro" id="IPR056511">
    <property type="entry name" value="IDM1_C"/>
</dbReference>
<gene>
    <name evidence="10" type="ORF">AMTR_s00039p00203500</name>
</gene>
<dbReference type="STRING" id="13333.U5D698"/>
<dbReference type="Pfam" id="PF16135">
    <property type="entry name" value="TDBD"/>
    <property type="match status" value="1"/>
</dbReference>
<evidence type="ECO:0000256" key="2">
    <source>
        <dbReference type="ARBA" id="ARBA00022723"/>
    </source>
</evidence>
<evidence type="ECO:0008006" key="12">
    <source>
        <dbReference type="Google" id="ProtNLM"/>
    </source>
</evidence>
<dbReference type="EMBL" id="KI392495">
    <property type="protein sequence ID" value="ERN15883.1"/>
    <property type="molecule type" value="Genomic_DNA"/>
</dbReference>
<dbReference type="InterPro" id="IPR016181">
    <property type="entry name" value="Acyl_CoA_acyltransferase"/>
</dbReference>
<evidence type="ECO:0000256" key="7">
    <source>
        <dbReference type="SAM" id="MobiDB-lite"/>
    </source>
</evidence>
<dbReference type="Pfam" id="PF00628">
    <property type="entry name" value="PHD"/>
    <property type="match status" value="1"/>
</dbReference>
<protein>
    <recommendedName>
        <fullName evidence="12">PHD-type domain-containing protein</fullName>
    </recommendedName>
</protein>
<comment type="subcellular location">
    <subcellularLocation>
        <location evidence="1">Nucleus</location>
    </subcellularLocation>
</comment>
<evidence type="ECO:0000259" key="9">
    <source>
        <dbReference type="PROSITE" id="PS51186"/>
    </source>
</evidence>
<keyword evidence="3 6" id="KW-0863">Zinc-finger</keyword>
<dbReference type="InterPro" id="IPR000182">
    <property type="entry name" value="GNAT_dom"/>
</dbReference>
<feature type="domain" description="PHD-type" evidence="8">
    <location>
        <begin position="954"/>
        <end position="999"/>
    </location>
</feature>
<dbReference type="HOGENOM" id="CLU_241655_0_0_1"/>
<name>U5D698_AMBTC</name>
<dbReference type="SUPFAM" id="SSF55729">
    <property type="entry name" value="Acyl-CoA N-acyltransferases (Nat)"/>
    <property type="match status" value="1"/>
</dbReference>
<feature type="region of interest" description="Disordered" evidence="7">
    <location>
        <begin position="122"/>
        <end position="165"/>
    </location>
</feature>
<dbReference type="Gramene" id="ERN15883">
    <property type="protein sequence ID" value="ERN15883"/>
    <property type="gene ID" value="AMTR_s00039p00203500"/>
</dbReference>
<dbReference type="InterPro" id="IPR032308">
    <property type="entry name" value="TDBD"/>
</dbReference>
<evidence type="ECO:0000256" key="1">
    <source>
        <dbReference type="ARBA" id="ARBA00004123"/>
    </source>
</evidence>
<organism evidence="10 11">
    <name type="scientific">Amborella trichopoda</name>
    <dbReference type="NCBI Taxonomy" id="13333"/>
    <lineage>
        <taxon>Eukaryota</taxon>
        <taxon>Viridiplantae</taxon>
        <taxon>Streptophyta</taxon>
        <taxon>Embryophyta</taxon>
        <taxon>Tracheophyta</taxon>
        <taxon>Spermatophyta</taxon>
        <taxon>Magnoliopsida</taxon>
        <taxon>Amborellales</taxon>
        <taxon>Amborellaceae</taxon>
        <taxon>Amborella</taxon>
    </lineage>
</organism>
<evidence type="ECO:0000256" key="4">
    <source>
        <dbReference type="ARBA" id="ARBA00022833"/>
    </source>
</evidence>
<dbReference type="Gene3D" id="3.30.40.10">
    <property type="entry name" value="Zinc/RING finger domain, C3HC4 (zinc finger)"/>
    <property type="match status" value="2"/>
</dbReference>
<evidence type="ECO:0000313" key="10">
    <source>
        <dbReference type="EMBL" id="ERN15883.1"/>
    </source>
</evidence>
<evidence type="ECO:0000259" key="8">
    <source>
        <dbReference type="PROSITE" id="PS50016"/>
    </source>
</evidence>
<reference evidence="11" key="1">
    <citation type="journal article" date="2013" name="Science">
        <title>The Amborella genome and the evolution of flowering plants.</title>
        <authorList>
            <consortium name="Amborella Genome Project"/>
        </authorList>
    </citation>
    <scope>NUCLEOTIDE SEQUENCE [LARGE SCALE GENOMIC DNA]</scope>
</reference>
<keyword evidence="11" id="KW-1185">Reference proteome</keyword>
<dbReference type="GO" id="GO:0008270">
    <property type="term" value="F:zinc ion binding"/>
    <property type="evidence" value="ECO:0007669"/>
    <property type="project" value="UniProtKB-KW"/>
</dbReference>
<dbReference type="SUPFAM" id="SSF57903">
    <property type="entry name" value="FYVE/PHD zinc finger"/>
    <property type="match status" value="1"/>
</dbReference>
<dbReference type="InterPro" id="IPR019787">
    <property type="entry name" value="Znf_PHD-finger"/>
</dbReference>
<feature type="domain" description="N-acetyltransferase" evidence="9">
    <location>
        <begin position="1092"/>
        <end position="1248"/>
    </location>
</feature>
<dbReference type="PANTHER" id="PTHR46508:SF2">
    <property type="entry name" value="INCREASED DNA METHYLATION 1"/>
    <property type="match status" value="1"/>
</dbReference>
<dbReference type="Pfam" id="PF23209">
    <property type="entry name" value="IDM1_C"/>
    <property type="match status" value="1"/>
</dbReference>
<feature type="compositionally biased region" description="Polar residues" evidence="7">
    <location>
        <begin position="1589"/>
        <end position="1601"/>
    </location>
</feature>
<dbReference type="PROSITE" id="PS51186">
    <property type="entry name" value="GNAT"/>
    <property type="match status" value="1"/>
</dbReference>
<evidence type="ECO:0000256" key="5">
    <source>
        <dbReference type="ARBA" id="ARBA00023242"/>
    </source>
</evidence>
<dbReference type="InterPro" id="IPR011011">
    <property type="entry name" value="Znf_FYVE_PHD"/>
</dbReference>
<keyword evidence="2" id="KW-0479">Metal-binding</keyword>
<evidence type="ECO:0000256" key="3">
    <source>
        <dbReference type="ARBA" id="ARBA00022771"/>
    </source>
</evidence>
<evidence type="ECO:0000256" key="6">
    <source>
        <dbReference type="PROSITE-ProRule" id="PRU00146"/>
    </source>
</evidence>
<feature type="compositionally biased region" description="Basic residues" evidence="7">
    <location>
        <begin position="807"/>
        <end position="822"/>
    </location>
</feature>
<feature type="region of interest" description="Disordered" evidence="7">
    <location>
        <begin position="807"/>
        <end position="839"/>
    </location>
</feature>
<accession>U5D698</accession>
<evidence type="ECO:0000313" key="11">
    <source>
        <dbReference type="Proteomes" id="UP000017836"/>
    </source>
</evidence>
<dbReference type="PROSITE" id="PS50016">
    <property type="entry name" value="ZF_PHD_2"/>
    <property type="match status" value="1"/>
</dbReference>
<dbReference type="InterPro" id="IPR001965">
    <property type="entry name" value="Znf_PHD"/>
</dbReference>
<dbReference type="SMART" id="SM00249">
    <property type="entry name" value="PHD"/>
    <property type="match status" value="2"/>
</dbReference>
<dbReference type="Proteomes" id="UP000017836">
    <property type="component" value="Unassembled WGS sequence"/>
</dbReference>
<dbReference type="Gene3D" id="3.40.630.30">
    <property type="match status" value="1"/>
</dbReference>
<dbReference type="CDD" id="cd04301">
    <property type="entry name" value="NAT_SF"/>
    <property type="match status" value="1"/>
</dbReference>
<keyword evidence="5" id="KW-0539">Nucleus</keyword>
<proteinExistence type="predicted"/>
<keyword evidence="4" id="KW-0862">Zinc</keyword>
<dbReference type="CDD" id="cd15532">
    <property type="entry name" value="PHD2_CHD_II"/>
    <property type="match status" value="1"/>
</dbReference>
<feature type="compositionally biased region" description="Polar residues" evidence="7">
    <location>
        <begin position="155"/>
        <end position="165"/>
    </location>
</feature>
<dbReference type="eggNOG" id="ENOG502QTVY">
    <property type="taxonomic scope" value="Eukaryota"/>
</dbReference>
<dbReference type="GO" id="GO:0005634">
    <property type="term" value="C:nucleus"/>
    <property type="evidence" value="ECO:0007669"/>
    <property type="project" value="UniProtKB-SubCell"/>
</dbReference>
<dbReference type="GO" id="GO:0016747">
    <property type="term" value="F:acyltransferase activity, transferring groups other than amino-acyl groups"/>
    <property type="evidence" value="ECO:0007669"/>
    <property type="project" value="InterPro"/>
</dbReference>
<feature type="region of interest" description="Disordered" evidence="7">
    <location>
        <begin position="1587"/>
        <end position="1610"/>
    </location>
</feature>
<dbReference type="PANTHER" id="PTHR46508">
    <property type="entry name" value="PHD FINGER FAMILY PROTEIN"/>
    <property type="match status" value="1"/>
</dbReference>
<sequence length="1676" mass="185034">MVNKGATGGRDFVAEGLARALFGEDIGGNSFLDASFEGSAEEHHIFSSIFFGKDHPFKMVPGKSGNSNPDTGSSFSFKEPLGTSLIEAGAIKTYSPLAASNPENTIIIRQLLKPLEKLSGLGNQVERPEGQPEPVPGSSCSQEGSSLLGHGVGMDSNNGLSSKSMISHDRRSSCEYYESSSCFVAVPSGKLPKVLNQRIEAGTSKASPQFDPYDKTCRLITSPIVESSGHGIILRRYFLNNSTKKEFKGSGDANGCSGYMYQKPVAPLEACNMNSASPDGRQSHKNFDEQNFSASDFQEPCRALAIVKETEDVKPIDILPSESDFHNLSALEKSFMISDLRQRFRQHLRDFLVDAGWEIRLRARRNRPSQDSVYISREQGSVYFASLPKAWKACGEGFGFCCHMETAEDKWCDKNRVWADLSDTLNYLEKEAQKNKCSSSLPLRWDLLDPFVSAILIEKLATFHRDWTVRSIAGALDVAEDNDASARGIHHHPEFVAKKEKGSLRLTRAMKGKRKMWSDEVSESLMKSGKSNGEIWKQQAVWDPLASGEAPLIVDHEVSCVINPTGQYSNMSRILPGNSNKMELQLRERNCEVGPSLSYEDPRYYGYMDGSHTASNDINGEILDFSAQPEEKSFQLLKGPLPRGSVNNLRSNSLVRTSNLRKKSKKAWAIETSDPCERHDKTDGFFELVDKVRKTHSGMFQKNDLNKSRKGCRRSVIGADEENGPGGKNIAVHENGQSLETRYSKKAKKSNRCKLSSKIAGKRLRYEVASNTPRCEIEDDDLLVAAIIKKNEFTPKSKKFKLRARKLPSRSTRKLKSQKRGCKLQPRNPSKGGKDSMGECWSPFGKRTVLAWLIDEGVLFENEVIQYRTPKDNEIVKDGWVTKDGLLCKCCQAVFSVSEFKVHAGYKPCQPSLNIFLERGKPLTLCQLEAWSNEYKVRKSGKPIVETEEMDLNDDTCGLCGDGGDLICCDYCPSTFHLACLSAQELPEGSWNCPYCTCKICGSVVSHKEALSLPVVLECSQCEHKYHSICVKGNGTRGEEEVVSDNWFCGQSCQEVYSGLRSRVGVVNHIGDGFSWTLLRCIHGDQKVHSAQKFALMAECNTKLAVSLTIMEECFVPMLDPRTGIDMIPHVLYSWGSDFSRLNFQGFYTIVLEKDDELISVATIRVHGVTVAEMPLIATCSQHRRQGMCRRLMNALEEMLISFKVEKLVISAIPDLVDTWTSGFGFKPLEDSEREEFIDMNLMMFPGTTLLGKRLSGCKEVENIEAAPEEYLSLKADEPKEVGFSEDRIVSVDEMNLGVNSGRGLIQEFEHGETDSSKLSIKKIVSSSVENEPEHIDCNAMSKCLDASEVIPVKENVSGVNHLSANNMSRGTDVYSNHVSRGPLIGQDSACMDPKSKSDRKISYNAHDANDSSMGGMNGMTNQENCICDSEYSKGGTFTKTISTVMGHVETISNTIEEKKDDASSSPLTVDKYEDSEVLSLSKPISVEFDLAGAPVDVSSTWKTQLSSSKYSLDGLEENLQKDIAISGKECSCMSEKSTDSCLKENMDPREPVSKDLTENANGEMGILQEIREVNCQLLKHGKAENLKTESVSNGSPSLSSAKGEKDDIDDMDTELKDLPSHVSGCVELSESTFTGSAISKTSDTQLDGIFPGSILVSLAAPVEPQFSAAAPDISL</sequence>